<comment type="caution">
    <text evidence="1">The sequence shown here is derived from an EMBL/GenBank/DDBJ whole genome shotgun (WGS) entry which is preliminary data.</text>
</comment>
<evidence type="ECO:0000313" key="1">
    <source>
        <dbReference type="EMBL" id="RLN03291.1"/>
    </source>
</evidence>
<dbReference type="PANTHER" id="PTHR48475:SF1">
    <property type="entry name" value="RNASE H TYPE-1 DOMAIN-CONTAINING PROTEIN"/>
    <property type="match status" value="1"/>
</dbReference>
<dbReference type="Proteomes" id="UP000275267">
    <property type="component" value="Unassembled WGS sequence"/>
</dbReference>
<protein>
    <submittedName>
        <fullName evidence="1">Retrotransposon protein, putative, Ty3-gypsy subclass</fullName>
    </submittedName>
</protein>
<evidence type="ECO:0000313" key="2">
    <source>
        <dbReference type="Proteomes" id="UP000275267"/>
    </source>
</evidence>
<reference evidence="2" key="1">
    <citation type="journal article" date="2019" name="Nat. Commun.">
        <title>The genome of broomcorn millet.</title>
        <authorList>
            <person name="Zou C."/>
            <person name="Miki D."/>
            <person name="Li D."/>
            <person name="Tang Q."/>
            <person name="Xiao L."/>
            <person name="Rajput S."/>
            <person name="Deng P."/>
            <person name="Jia W."/>
            <person name="Huang R."/>
            <person name="Zhang M."/>
            <person name="Sun Y."/>
            <person name="Hu J."/>
            <person name="Fu X."/>
            <person name="Schnable P.S."/>
            <person name="Li F."/>
            <person name="Zhang H."/>
            <person name="Feng B."/>
            <person name="Zhu X."/>
            <person name="Liu R."/>
            <person name="Schnable J.C."/>
            <person name="Zhu J.-K."/>
            <person name="Zhang H."/>
        </authorList>
    </citation>
    <scope>NUCLEOTIDE SEQUENCE [LARGE SCALE GENOMIC DNA]</scope>
</reference>
<accession>A0A3L6RGY4</accession>
<dbReference type="Gene3D" id="1.10.340.70">
    <property type="match status" value="1"/>
</dbReference>
<organism evidence="1 2">
    <name type="scientific">Panicum miliaceum</name>
    <name type="common">Proso millet</name>
    <name type="synonym">Broomcorn millet</name>
    <dbReference type="NCBI Taxonomy" id="4540"/>
    <lineage>
        <taxon>Eukaryota</taxon>
        <taxon>Viridiplantae</taxon>
        <taxon>Streptophyta</taxon>
        <taxon>Embryophyta</taxon>
        <taxon>Tracheophyta</taxon>
        <taxon>Spermatophyta</taxon>
        <taxon>Magnoliopsida</taxon>
        <taxon>Liliopsida</taxon>
        <taxon>Poales</taxon>
        <taxon>Poaceae</taxon>
        <taxon>PACMAD clade</taxon>
        <taxon>Panicoideae</taxon>
        <taxon>Panicodae</taxon>
        <taxon>Paniceae</taxon>
        <taxon>Panicinae</taxon>
        <taxon>Panicum</taxon>
        <taxon>Panicum sect. Panicum</taxon>
    </lineage>
</organism>
<sequence>MMLEVDWRGTYINFVKEKKLPLGVTKKSPEAIRIMRHNKGLVIVGDKLYKRGTSSGVLMKCVPNAWGRNILLEIHEGTCGNHAASKTLVGKAYRAGFWWPTAISDVEDLVRKC</sequence>
<keyword evidence="2" id="KW-1185">Reference proteome</keyword>
<name>A0A3L6RGY4_PANMI</name>
<dbReference type="PANTHER" id="PTHR48475">
    <property type="entry name" value="RIBONUCLEASE H"/>
    <property type="match status" value="1"/>
</dbReference>
<gene>
    <name evidence="1" type="ORF">C2845_PM13G07400</name>
</gene>
<proteinExistence type="predicted"/>
<dbReference type="OrthoDB" id="682198at2759"/>
<dbReference type="EMBL" id="PQIB02000008">
    <property type="protein sequence ID" value="RLN03291.1"/>
    <property type="molecule type" value="Genomic_DNA"/>
</dbReference>
<dbReference type="STRING" id="4540.A0A3L6RGY4"/>
<dbReference type="AlphaFoldDB" id="A0A3L6RGY4"/>